<name>A0A8H3AR00_9AGAM</name>
<keyword evidence="5" id="KW-0677">Repeat</keyword>
<feature type="transmembrane region" description="Helical" evidence="11">
    <location>
        <begin position="303"/>
        <end position="326"/>
    </location>
</feature>
<comment type="caution">
    <text evidence="12">The sequence shown here is derived from an EMBL/GenBank/DDBJ whole genome shotgun (WGS) entry which is preliminary data.</text>
</comment>
<feature type="transmembrane region" description="Helical" evidence="11">
    <location>
        <begin position="81"/>
        <end position="98"/>
    </location>
</feature>
<feature type="transmembrane region" description="Helical" evidence="11">
    <location>
        <begin position="246"/>
        <end position="267"/>
    </location>
</feature>
<dbReference type="Gene3D" id="1.20.1080.10">
    <property type="entry name" value="Glycerol uptake facilitator protein"/>
    <property type="match status" value="1"/>
</dbReference>
<dbReference type="Pfam" id="PF00230">
    <property type="entry name" value="MIP"/>
    <property type="match status" value="1"/>
</dbReference>
<dbReference type="PANTHER" id="PTHR43829:SF9">
    <property type="entry name" value="AQUAPORIN-9"/>
    <property type="match status" value="1"/>
</dbReference>
<keyword evidence="7 11" id="KW-0472">Membrane</keyword>
<keyword evidence="3 9" id="KW-0813">Transport</keyword>
<evidence type="ECO:0000313" key="13">
    <source>
        <dbReference type="Proteomes" id="UP000663846"/>
    </source>
</evidence>
<dbReference type="AlphaFoldDB" id="A0A8H3AR00"/>
<evidence type="ECO:0000256" key="11">
    <source>
        <dbReference type="SAM" id="Phobius"/>
    </source>
</evidence>
<dbReference type="CDD" id="cd00333">
    <property type="entry name" value="MIP"/>
    <property type="match status" value="1"/>
</dbReference>
<dbReference type="Proteomes" id="UP000663846">
    <property type="component" value="Unassembled WGS sequence"/>
</dbReference>
<comment type="similarity">
    <text evidence="2 9">Belongs to the MIP/aquaporin (TC 1.A.8) family.</text>
</comment>
<evidence type="ECO:0000313" key="12">
    <source>
        <dbReference type="EMBL" id="CAE6438935.1"/>
    </source>
</evidence>
<evidence type="ECO:0000256" key="7">
    <source>
        <dbReference type="ARBA" id="ARBA00023136"/>
    </source>
</evidence>
<dbReference type="InterPro" id="IPR000425">
    <property type="entry name" value="MIP"/>
</dbReference>
<evidence type="ECO:0000256" key="4">
    <source>
        <dbReference type="ARBA" id="ARBA00022692"/>
    </source>
</evidence>
<sequence length="360" mass="38696">MATIRPLHPIQPAISPDSADEFHRQLASPLSPSSISSPSNHSPKKYAVYQHYPSRTAVASHETVESTEPRISPLRSAVRELSAEFIGTMLFMIVGLGVNCQNTLTSSSQVSSAPKGNYATVSLAWGTGLALGAWVSSGISGGHLNPVVTLVQAIFRGFSWKKVPGYMLAQVLGACVGAGLIYANYYIAINVYEGGVGIKTVPGTASLFATFPADYMPNALCFYNEALGTFLLVFVVLAVTDKRNGVAPGFIVPLALFMVLLSASASIGSQTGFALNPARDLGPRLLCWFVGYGREMWNYRAQYWLYAPIMGPFVGGLVAATVYDLLLYTSEGNIFFSYYHRFTKDSVEAAENSTSHTTIG</sequence>
<dbReference type="GO" id="GO:0015250">
    <property type="term" value="F:water channel activity"/>
    <property type="evidence" value="ECO:0007669"/>
    <property type="project" value="TreeGrafter"/>
</dbReference>
<dbReference type="SUPFAM" id="SSF81338">
    <property type="entry name" value="Aquaporin-like"/>
    <property type="match status" value="1"/>
</dbReference>
<dbReference type="PRINTS" id="PR00783">
    <property type="entry name" value="MINTRINSICP"/>
</dbReference>
<gene>
    <name evidence="12" type="ORF">RDB_LOCUS126162</name>
</gene>
<dbReference type="NCBIfam" id="TIGR00861">
    <property type="entry name" value="MIP"/>
    <property type="match status" value="1"/>
</dbReference>
<dbReference type="InterPro" id="IPR050363">
    <property type="entry name" value="MIP/Aquaporin"/>
</dbReference>
<feature type="transmembrane region" description="Helical" evidence="11">
    <location>
        <begin position="118"/>
        <end position="135"/>
    </location>
</feature>
<evidence type="ECO:0000256" key="3">
    <source>
        <dbReference type="ARBA" id="ARBA00022448"/>
    </source>
</evidence>
<protein>
    <recommendedName>
        <fullName evidence="14">Aquaporin</fullName>
    </recommendedName>
</protein>
<comment type="catalytic activity">
    <reaction evidence="8">
        <text>H2O(in) = H2O(out)</text>
        <dbReference type="Rhea" id="RHEA:29667"/>
        <dbReference type="ChEBI" id="CHEBI:15377"/>
    </reaction>
</comment>
<keyword evidence="4 9" id="KW-0812">Transmembrane</keyword>
<evidence type="ECO:0000256" key="1">
    <source>
        <dbReference type="ARBA" id="ARBA00004141"/>
    </source>
</evidence>
<dbReference type="GO" id="GO:0005886">
    <property type="term" value="C:plasma membrane"/>
    <property type="evidence" value="ECO:0007669"/>
    <property type="project" value="TreeGrafter"/>
</dbReference>
<feature type="compositionally biased region" description="Low complexity" evidence="10">
    <location>
        <begin position="28"/>
        <end position="41"/>
    </location>
</feature>
<evidence type="ECO:0000256" key="8">
    <source>
        <dbReference type="ARBA" id="ARBA00034651"/>
    </source>
</evidence>
<feature type="transmembrane region" description="Helical" evidence="11">
    <location>
        <begin position="166"/>
        <end position="187"/>
    </location>
</feature>
<dbReference type="GO" id="GO:0015254">
    <property type="term" value="F:glycerol channel activity"/>
    <property type="evidence" value="ECO:0007669"/>
    <property type="project" value="TreeGrafter"/>
</dbReference>
<keyword evidence="6 11" id="KW-1133">Transmembrane helix</keyword>
<feature type="transmembrane region" description="Helical" evidence="11">
    <location>
        <begin position="222"/>
        <end position="239"/>
    </location>
</feature>
<accession>A0A8H3AR00</accession>
<evidence type="ECO:0000256" key="2">
    <source>
        <dbReference type="ARBA" id="ARBA00006175"/>
    </source>
</evidence>
<evidence type="ECO:0000256" key="5">
    <source>
        <dbReference type="ARBA" id="ARBA00022737"/>
    </source>
</evidence>
<reference evidence="12" key="1">
    <citation type="submission" date="2021-01" db="EMBL/GenBank/DDBJ databases">
        <authorList>
            <person name="Kaushik A."/>
        </authorList>
    </citation>
    <scope>NUCLEOTIDE SEQUENCE</scope>
    <source>
        <strain evidence="12">AG1-1C</strain>
    </source>
</reference>
<dbReference type="EMBL" id="CAJMWS010000373">
    <property type="protein sequence ID" value="CAE6438935.1"/>
    <property type="molecule type" value="Genomic_DNA"/>
</dbReference>
<evidence type="ECO:0000256" key="9">
    <source>
        <dbReference type="RuleBase" id="RU000477"/>
    </source>
</evidence>
<comment type="subcellular location">
    <subcellularLocation>
        <location evidence="1">Membrane</location>
        <topology evidence="1">Multi-pass membrane protein</topology>
    </subcellularLocation>
</comment>
<proteinExistence type="inferred from homology"/>
<evidence type="ECO:0000256" key="10">
    <source>
        <dbReference type="SAM" id="MobiDB-lite"/>
    </source>
</evidence>
<evidence type="ECO:0008006" key="14">
    <source>
        <dbReference type="Google" id="ProtNLM"/>
    </source>
</evidence>
<feature type="region of interest" description="Disordered" evidence="10">
    <location>
        <begin position="1"/>
        <end position="42"/>
    </location>
</feature>
<dbReference type="PANTHER" id="PTHR43829">
    <property type="entry name" value="AQUAPORIN OR AQUAGLYCEROPORIN RELATED"/>
    <property type="match status" value="1"/>
</dbReference>
<organism evidence="12 13">
    <name type="scientific">Rhizoctonia solani</name>
    <dbReference type="NCBI Taxonomy" id="456999"/>
    <lineage>
        <taxon>Eukaryota</taxon>
        <taxon>Fungi</taxon>
        <taxon>Dikarya</taxon>
        <taxon>Basidiomycota</taxon>
        <taxon>Agaricomycotina</taxon>
        <taxon>Agaricomycetes</taxon>
        <taxon>Cantharellales</taxon>
        <taxon>Ceratobasidiaceae</taxon>
        <taxon>Rhizoctonia</taxon>
    </lineage>
</organism>
<evidence type="ECO:0000256" key="6">
    <source>
        <dbReference type="ARBA" id="ARBA00022989"/>
    </source>
</evidence>
<dbReference type="InterPro" id="IPR023271">
    <property type="entry name" value="Aquaporin-like"/>
</dbReference>